<dbReference type="Pfam" id="PF06210">
    <property type="entry name" value="DUF1003"/>
    <property type="match status" value="1"/>
</dbReference>
<dbReference type="InterPro" id="IPR010406">
    <property type="entry name" value="DUF1003"/>
</dbReference>
<name>A0A645JCY2_9ZZZZ</name>
<feature type="transmembrane region" description="Helical" evidence="1">
    <location>
        <begin position="65"/>
        <end position="87"/>
    </location>
</feature>
<dbReference type="PANTHER" id="PTHR41386:SF1">
    <property type="entry name" value="MEMBRANE PROTEIN"/>
    <property type="match status" value="1"/>
</dbReference>
<sequence>MHMLLEQKLSTDLSENNKRSSLGQRASDSVAKFAGSWAFIFTFLGGMAIWMVLNIVLDTDAFDVYPFILLNLVLSCVAAVQAPFIMMSQNRQEVKDRARAENDYQINLKNELVIDDLHKKLDAVIENQKKIIEALSRADIINMNAKGK</sequence>
<keyword evidence="1" id="KW-0472">Membrane</keyword>
<keyword evidence="1" id="KW-1133">Transmembrane helix</keyword>
<gene>
    <name evidence="2" type="ORF">SDC9_208931</name>
</gene>
<proteinExistence type="predicted"/>
<evidence type="ECO:0008006" key="3">
    <source>
        <dbReference type="Google" id="ProtNLM"/>
    </source>
</evidence>
<reference evidence="2" key="1">
    <citation type="submission" date="2019-08" db="EMBL/GenBank/DDBJ databases">
        <authorList>
            <person name="Kucharzyk K."/>
            <person name="Murdoch R.W."/>
            <person name="Higgins S."/>
            <person name="Loffler F."/>
        </authorList>
    </citation>
    <scope>NUCLEOTIDE SEQUENCE</scope>
</reference>
<dbReference type="PANTHER" id="PTHR41386">
    <property type="entry name" value="INTEGRAL MEMBRANE PROTEIN-RELATED"/>
    <property type="match status" value="1"/>
</dbReference>
<protein>
    <recommendedName>
        <fullName evidence="3">DUF1003 domain-containing protein</fullName>
    </recommendedName>
</protein>
<feature type="transmembrane region" description="Helical" evidence="1">
    <location>
        <begin position="33"/>
        <end position="53"/>
    </location>
</feature>
<organism evidence="2">
    <name type="scientific">bioreactor metagenome</name>
    <dbReference type="NCBI Taxonomy" id="1076179"/>
    <lineage>
        <taxon>unclassified sequences</taxon>
        <taxon>metagenomes</taxon>
        <taxon>ecological metagenomes</taxon>
    </lineage>
</organism>
<dbReference type="EMBL" id="VSSQ01137439">
    <property type="protein sequence ID" value="MPN61197.1"/>
    <property type="molecule type" value="Genomic_DNA"/>
</dbReference>
<comment type="caution">
    <text evidence="2">The sequence shown here is derived from an EMBL/GenBank/DDBJ whole genome shotgun (WGS) entry which is preliminary data.</text>
</comment>
<accession>A0A645JCY2</accession>
<evidence type="ECO:0000256" key="1">
    <source>
        <dbReference type="SAM" id="Phobius"/>
    </source>
</evidence>
<keyword evidence="1" id="KW-0812">Transmembrane</keyword>
<evidence type="ECO:0000313" key="2">
    <source>
        <dbReference type="EMBL" id="MPN61197.1"/>
    </source>
</evidence>
<dbReference type="AlphaFoldDB" id="A0A645JCY2"/>